<evidence type="ECO:0000313" key="10">
    <source>
        <dbReference type="Proteomes" id="UP000223596"/>
    </source>
</evidence>
<dbReference type="GeneID" id="35805280"/>
<dbReference type="InterPro" id="IPR017900">
    <property type="entry name" value="4Fe4S_Fe_S_CS"/>
</dbReference>
<dbReference type="InterPro" id="IPR017896">
    <property type="entry name" value="4Fe4S_Fe-S-bd"/>
</dbReference>
<dbReference type="AlphaFoldDB" id="A0AB36TEX1"/>
<keyword evidence="1" id="KW-0813">Transport</keyword>
<evidence type="ECO:0000256" key="7">
    <source>
        <dbReference type="ARBA" id="ARBA00023014"/>
    </source>
</evidence>
<keyword evidence="6" id="KW-0408">Iron</keyword>
<dbReference type="Proteomes" id="UP000223596">
    <property type="component" value="Unassembled WGS sequence"/>
</dbReference>
<protein>
    <submittedName>
        <fullName evidence="9">Uncharacterized protein (DUF362 family)</fullName>
    </submittedName>
</protein>
<dbReference type="Pfam" id="PF04015">
    <property type="entry name" value="DUF362"/>
    <property type="match status" value="1"/>
</dbReference>
<dbReference type="InterPro" id="IPR050572">
    <property type="entry name" value="Fe-S_Ferredoxin"/>
</dbReference>
<dbReference type="GO" id="GO:0051539">
    <property type="term" value="F:4 iron, 4 sulfur cluster binding"/>
    <property type="evidence" value="ECO:0007669"/>
    <property type="project" value="UniProtKB-KW"/>
</dbReference>
<feature type="domain" description="4Fe-4S ferredoxin-type" evidence="8">
    <location>
        <begin position="308"/>
        <end position="339"/>
    </location>
</feature>
<evidence type="ECO:0000259" key="8">
    <source>
        <dbReference type="PROSITE" id="PS51379"/>
    </source>
</evidence>
<keyword evidence="3" id="KW-0479">Metal-binding</keyword>
<keyword evidence="5" id="KW-0249">Electron transport</keyword>
<accession>A0AB36TEX1</accession>
<evidence type="ECO:0000256" key="4">
    <source>
        <dbReference type="ARBA" id="ARBA00022737"/>
    </source>
</evidence>
<dbReference type="GO" id="GO:0046872">
    <property type="term" value="F:metal ion binding"/>
    <property type="evidence" value="ECO:0007669"/>
    <property type="project" value="UniProtKB-KW"/>
</dbReference>
<name>A0AB36TEX1_ACETH</name>
<gene>
    <name evidence="9" type="ORF">M972_111134</name>
</gene>
<dbReference type="PROSITE" id="PS00198">
    <property type="entry name" value="4FE4S_FER_1"/>
    <property type="match status" value="2"/>
</dbReference>
<keyword evidence="7" id="KW-0411">Iron-sulfur</keyword>
<comment type="caution">
    <text evidence="9">The sequence shown here is derived from an EMBL/GenBank/DDBJ whole genome shotgun (WGS) entry which is preliminary data.</text>
</comment>
<dbReference type="PROSITE" id="PS51379">
    <property type="entry name" value="4FE4S_FER_2"/>
    <property type="match status" value="2"/>
</dbReference>
<dbReference type="Pfam" id="PF12838">
    <property type="entry name" value="Fer4_7"/>
    <property type="match status" value="1"/>
</dbReference>
<evidence type="ECO:0000256" key="3">
    <source>
        <dbReference type="ARBA" id="ARBA00022723"/>
    </source>
</evidence>
<dbReference type="Gene3D" id="3.30.70.20">
    <property type="match status" value="1"/>
</dbReference>
<evidence type="ECO:0000256" key="5">
    <source>
        <dbReference type="ARBA" id="ARBA00022982"/>
    </source>
</evidence>
<dbReference type="RefSeq" id="WP_003519155.1">
    <property type="nucleotide sequence ID" value="NZ_CP013828.1"/>
</dbReference>
<dbReference type="SMR" id="A0AB36TEX1"/>
<evidence type="ECO:0000313" key="9">
    <source>
        <dbReference type="EMBL" id="PFH02364.1"/>
    </source>
</evidence>
<proteinExistence type="predicted"/>
<dbReference type="PANTHER" id="PTHR43687">
    <property type="entry name" value="ADENYLYLSULFATE REDUCTASE, BETA SUBUNIT"/>
    <property type="match status" value="1"/>
</dbReference>
<reference evidence="9 10" key="1">
    <citation type="submission" date="2017-09" db="EMBL/GenBank/DDBJ databases">
        <title>Evaluation of Pacific Biosciences Sequencing Technology to Finishing C. thermocellum Genome Sequences.</title>
        <authorList>
            <person name="Brown S."/>
        </authorList>
    </citation>
    <scope>NUCLEOTIDE SEQUENCE [LARGE SCALE GENOMIC DNA]</scope>
    <source>
        <strain evidence="9 10">AD2</strain>
    </source>
</reference>
<dbReference type="InterPro" id="IPR007160">
    <property type="entry name" value="DUF362"/>
</dbReference>
<sequence>MSKVALIRCESYDYDAVKSAVKRGLDLIGGPHRFAAPNEKILLKPNLLSADPPERCSTTHPSVFKAVAEIFMEAGITNLSYGDSPGIHKPITAARKNGIEKAANELGIKLADFLEGKEVFFENAIQNKKFIIANGVLESDGIISLPKLKTHGFARMTGCVKNQFGCIPGPLKGEFHVRIPSIIDFSKMLVDLNVYLKPRLFVMDGIIAMEGNGPRGGTPRKINAILLSEDPIALDATVCRMINLNPEFVPTIVFGKEAGLGTYDENEIEILGDDIQSFITYDFDVRREPVKPFKPGGAIQFFRNFIVPKPYILKNKCIKCGVCVNACPVKPKAVDWHNGNKKEPPTYIYKRCIRCYCCQELCPESAIHLKVPFIRKFFYNPK</sequence>
<keyword evidence="2" id="KW-0004">4Fe-4S</keyword>
<organism evidence="9 10">
    <name type="scientific">Acetivibrio thermocellus AD2</name>
    <dbReference type="NCBI Taxonomy" id="1138384"/>
    <lineage>
        <taxon>Bacteria</taxon>
        <taxon>Bacillati</taxon>
        <taxon>Bacillota</taxon>
        <taxon>Clostridia</taxon>
        <taxon>Eubacteriales</taxon>
        <taxon>Oscillospiraceae</taxon>
        <taxon>Acetivibrio</taxon>
    </lineage>
</organism>
<dbReference type="SUPFAM" id="SSF54862">
    <property type="entry name" value="4Fe-4S ferredoxins"/>
    <property type="match status" value="1"/>
</dbReference>
<dbReference type="EMBL" id="PDBW01000001">
    <property type="protein sequence ID" value="PFH02364.1"/>
    <property type="molecule type" value="Genomic_DNA"/>
</dbReference>
<evidence type="ECO:0000256" key="6">
    <source>
        <dbReference type="ARBA" id="ARBA00023004"/>
    </source>
</evidence>
<evidence type="ECO:0000256" key="1">
    <source>
        <dbReference type="ARBA" id="ARBA00022448"/>
    </source>
</evidence>
<keyword evidence="4" id="KW-0677">Repeat</keyword>
<feature type="domain" description="4Fe-4S ferredoxin-type" evidence="8">
    <location>
        <begin position="343"/>
        <end position="372"/>
    </location>
</feature>
<dbReference type="PANTHER" id="PTHR43687:SF6">
    <property type="entry name" value="L-ASPARTATE SEMIALDEHYDE SULFURTRANSFERASE IRON-SULFUR SUBUNIT"/>
    <property type="match status" value="1"/>
</dbReference>
<evidence type="ECO:0000256" key="2">
    <source>
        <dbReference type="ARBA" id="ARBA00022485"/>
    </source>
</evidence>